<feature type="compositionally biased region" description="Basic and acidic residues" evidence="1">
    <location>
        <begin position="1"/>
        <end position="11"/>
    </location>
</feature>
<proteinExistence type="predicted"/>
<name>A0A284RS72_ARMOS</name>
<sequence>MSEARKPKLEDIYPVTQAHDSPL</sequence>
<evidence type="ECO:0000313" key="3">
    <source>
        <dbReference type="Proteomes" id="UP000219338"/>
    </source>
</evidence>
<feature type="region of interest" description="Disordered" evidence="1">
    <location>
        <begin position="1"/>
        <end position="23"/>
    </location>
</feature>
<accession>A0A284RS72</accession>
<organism evidence="2 3">
    <name type="scientific">Armillaria ostoyae</name>
    <name type="common">Armillaria root rot fungus</name>
    <dbReference type="NCBI Taxonomy" id="47428"/>
    <lineage>
        <taxon>Eukaryota</taxon>
        <taxon>Fungi</taxon>
        <taxon>Dikarya</taxon>
        <taxon>Basidiomycota</taxon>
        <taxon>Agaricomycotina</taxon>
        <taxon>Agaricomycetes</taxon>
        <taxon>Agaricomycetidae</taxon>
        <taxon>Agaricales</taxon>
        <taxon>Marasmiineae</taxon>
        <taxon>Physalacriaceae</taxon>
        <taxon>Armillaria</taxon>
    </lineage>
</organism>
<dbReference type="Proteomes" id="UP000219338">
    <property type="component" value="Unassembled WGS sequence"/>
</dbReference>
<protein>
    <submittedName>
        <fullName evidence="2">Uncharacterized protein</fullName>
    </submittedName>
</protein>
<evidence type="ECO:0000256" key="1">
    <source>
        <dbReference type="SAM" id="MobiDB-lite"/>
    </source>
</evidence>
<keyword evidence="3" id="KW-1185">Reference proteome</keyword>
<evidence type="ECO:0000313" key="2">
    <source>
        <dbReference type="EMBL" id="SJL11604.1"/>
    </source>
</evidence>
<reference evidence="3" key="1">
    <citation type="journal article" date="2017" name="Nat. Ecol. Evol.">
        <title>Genome expansion and lineage-specific genetic innovations in the forest pathogenic fungi Armillaria.</title>
        <authorList>
            <person name="Sipos G."/>
            <person name="Prasanna A.N."/>
            <person name="Walter M.C."/>
            <person name="O'Connor E."/>
            <person name="Balint B."/>
            <person name="Krizsan K."/>
            <person name="Kiss B."/>
            <person name="Hess J."/>
            <person name="Varga T."/>
            <person name="Slot J."/>
            <person name="Riley R."/>
            <person name="Boka B."/>
            <person name="Rigling D."/>
            <person name="Barry K."/>
            <person name="Lee J."/>
            <person name="Mihaltcheva S."/>
            <person name="LaButti K."/>
            <person name="Lipzen A."/>
            <person name="Waldron R."/>
            <person name="Moloney N.M."/>
            <person name="Sperisen C."/>
            <person name="Kredics L."/>
            <person name="Vagvoelgyi C."/>
            <person name="Patrignani A."/>
            <person name="Fitzpatrick D."/>
            <person name="Nagy I."/>
            <person name="Doyle S."/>
            <person name="Anderson J.B."/>
            <person name="Grigoriev I.V."/>
            <person name="Gueldener U."/>
            <person name="Muensterkoetter M."/>
            <person name="Nagy L.G."/>
        </authorList>
    </citation>
    <scope>NUCLEOTIDE SEQUENCE [LARGE SCALE GENOMIC DNA]</scope>
    <source>
        <strain evidence="3">C18/9</strain>
    </source>
</reference>
<gene>
    <name evidence="2" type="ORF">ARMOST_15010</name>
</gene>
<dbReference type="EMBL" id="FUEG01000014">
    <property type="protein sequence ID" value="SJL11604.1"/>
    <property type="molecule type" value="Genomic_DNA"/>
</dbReference>
<dbReference type="AlphaFoldDB" id="A0A284RS72"/>